<dbReference type="Pfam" id="PF18367">
    <property type="entry name" value="Rv2175c_C"/>
    <property type="match status" value="1"/>
</dbReference>
<comment type="caution">
    <text evidence="2">The sequence shown here is derived from an EMBL/GenBank/DDBJ whole genome shotgun (WGS) entry which is preliminary data.</text>
</comment>
<dbReference type="Proteomes" id="UP000185628">
    <property type="component" value="Unassembled WGS sequence"/>
</dbReference>
<dbReference type="EMBL" id="MQVR01000026">
    <property type="protein sequence ID" value="OKL54121.1"/>
    <property type="molecule type" value="Genomic_DNA"/>
</dbReference>
<dbReference type="OrthoDB" id="3784042at2"/>
<gene>
    <name evidence="2" type="ORF">BSZ39_05795</name>
</gene>
<dbReference type="InterPro" id="IPR041098">
    <property type="entry name" value="Rv2175c_C"/>
</dbReference>
<dbReference type="AlphaFoldDB" id="A0A1Q5Q2Q7"/>
<protein>
    <recommendedName>
        <fullName evidence="1">Rv2175c C-terminal domain-containing protein</fullName>
    </recommendedName>
</protein>
<reference evidence="3" key="1">
    <citation type="submission" date="2016-12" db="EMBL/GenBank/DDBJ databases">
        <authorList>
            <person name="Meng X."/>
        </authorList>
    </citation>
    <scope>NUCLEOTIDE SEQUENCE [LARGE SCALE GENOMIC DNA]</scope>
    <source>
        <strain evidence="3">DSM 19116</strain>
    </source>
</reference>
<sequence>MTKHDTALTGRLYSRAELAEIMDVPEHRVRNLVRAYDLVEIETDEGKRIPEFALEERGGELQVNPALRGTVLALLDQELTVAEASLWLVSHNDELGQSPLAAMRAGHVHAVRRAIISTAL</sequence>
<organism evidence="2 3">
    <name type="scientific">Bowdeniella nasicola</name>
    <dbReference type="NCBI Taxonomy" id="208480"/>
    <lineage>
        <taxon>Bacteria</taxon>
        <taxon>Bacillati</taxon>
        <taxon>Actinomycetota</taxon>
        <taxon>Actinomycetes</taxon>
        <taxon>Actinomycetales</taxon>
        <taxon>Actinomycetaceae</taxon>
        <taxon>Bowdeniella</taxon>
    </lineage>
</organism>
<accession>A0A1Q5Q2Q7</accession>
<keyword evidence="3" id="KW-1185">Reference proteome</keyword>
<name>A0A1Q5Q2Q7_9ACTO</name>
<proteinExistence type="predicted"/>
<evidence type="ECO:0000313" key="3">
    <source>
        <dbReference type="Proteomes" id="UP000185628"/>
    </source>
</evidence>
<evidence type="ECO:0000313" key="2">
    <source>
        <dbReference type="EMBL" id="OKL54121.1"/>
    </source>
</evidence>
<evidence type="ECO:0000259" key="1">
    <source>
        <dbReference type="Pfam" id="PF18367"/>
    </source>
</evidence>
<feature type="domain" description="Rv2175c C-terminal" evidence="1">
    <location>
        <begin position="66"/>
        <end position="113"/>
    </location>
</feature>
<dbReference type="RefSeq" id="WP_073716429.1">
    <property type="nucleotide sequence ID" value="NZ_MQVR01000026.1"/>
</dbReference>